<accession>A0A382IRC9</accession>
<proteinExistence type="predicted"/>
<dbReference type="EMBL" id="UINC01068639">
    <property type="protein sequence ID" value="SVC01413.1"/>
    <property type="molecule type" value="Genomic_DNA"/>
</dbReference>
<sequence length="34" mass="4059">MINTLSADKVGLERLRVRQMKIDSNQYQYSSHYI</sequence>
<evidence type="ECO:0000313" key="1">
    <source>
        <dbReference type="EMBL" id="SVC01413.1"/>
    </source>
</evidence>
<reference evidence="1" key="1">
    <citation type="submission" date="2018-05" db="EMBL/GenBank/DDBJ databases">
        <authorList>
            <person name="Lanie J.A."/>
            <person name="Ng W.-L."/>
            <person name="Kazmierczak K.M."/>
            <person name="Andrzejewski T.M."/>
            <person name="Davidsen T.M."/>
            <person name="Wayne K.J."/>
            <person name="Tettelin H."/>
            <person name="Glass J.I."/>
            <person name="Rusch D."/>
            <person name="Podicherti R."/>
            <person name="Tsui H.-C.T."/>
            <person name="Winkler M.E."/>
        </authorList>
    </citation>
    <scope>NUCLEOTIDE SEQUENCE</scope>
</reference>
<protein>
    <submittedName>
        <fullName evidence="1">Uncharacterized protein</fullName>
    </submittedName>
</protein>
<organism evidence="1">
    <name type="scientific">marine metagenome</name>
    <dbReference type="NCBI Taxonomy" id="408172"/>
    <lineage>
        <taxon>unclassified sequences</taxon>
        <taxon>metagenomes</taxon>
        <taxon>ecological metagenomes</taxon>
    </lineage>
</organism>
<name>A0A382IRC9_9ZZZZ</name>
<gene>
    <name evidence="1" type="ORF">METZ01_LOCUS254267</name>
</gene>
<dbReference type="AlphaFoldDB" id="A0A382IRC9"/>